<dbReference type="InterPro" id="IPR008949">
    <property type="entry name" value="Isoprenoid_synthase_dom_sf"/>
</dbReference>
<proteinExistence type="predicted"/>
<dbReference type="Pfam" id="PF00494">
    <property type="entry name" value="SQS_PSY"/>
    <property type="match status" value="1"/>
</dbReference>
<reference evidence="1 2" key="1">
    <citation type="submission" date="2023-08" db="EMBL/GenBank/DDBJ databases">
        <title>genomic of G39.</title>
        <authorList>
            <person name="Wang Y."/>
        </authorList>
    </citation>
    <scope>NUCLEOTIDE SEQUENCE [LARGE SCALE GENOMIC DNA]</scope>
    <source>
        <strain evidence="1 2">G39</strain>
    </source>
</reference>
<accession>A0ABT9HQ57</accession>
<organism evidence="1 2">
    <name type="scientific">Qipengyuania profundimaris</name>
    <dbReference type="NCBI Taxonomy" id="3067652"/>
    <lineage>
        <taxon>Bacteria</taxon>
        <taxon>Pseudomonadati</taxon>
        <taxon>Pseudomonadota</taxon>
        <taxon>Alphaproteobacteria</taxon>
        <taxon>Sphingomonadales</taxon>
        <taxon>Erythrobacteraceae</taxon>
        <taxon>Qipengyuania</taxon>
    </lineage>
</organism>
<dbReference type="Proteomes" id="UP001240639">
    <property type="component" value="Unassembled WGS sequence"/>
</dbReference>
<evidence type="ECO:0000313" key="2">
    <source>
        <dbReference type="Proteomes" id="UP001240639"/>
    </source>
</evidence>
<comment type="caution">
    <text evidence="1">The sequence shown here is derived from an EMBL/GenBank/DDBJ whole genome shotgun (WGS) entry which is preliminary data.</text>
</comment>
<protein>
    <submittedName>
        <fullName evidence="1">Squalene/phytoene synthase family protein</fullName>
    </submittedName>
</protein>
<dbReference type="RefSeq" id="WP_305932609.1">
    <property type="nucleotide sequence ID" value="NZ_JAVAIM010000001.1"/>
</dbReference>
<dbReference type="SUPFAM" id="SSF48576">
    <property type="entry name" value="Terpenoid synthases"/>
    <property type="match status" value="1"/>
</dbReference>
<gene>
    <name evidence="1" type="ORF">Q9K02_09090</name>
</gene>
<name>A0ABT9HQ57_9SPHN</name>
<dbReference type="InterPro" id="IPR002060">
    <property type="entry name" value="Squ/phyt_synthse"/>
</dbReference>
<keyword evidence="2" id="KW-1185">Reference proteome</keyword>
<sequence>MTVEDLPPEAQVAIGYASPEHRGAFAALLAFDRNLARSVAGASEAIVGQLRLAWWRDAMAESADDLPRGNPLLDALADGFGEQRQHLGALVDGWESVLLAEPIDRLAIQALKTGREAGWLALGTALGAGADDTAVRLAAGRWALADLLSGLPQEDRTPEIIADAQASLGQPAPLPLGMRPLAVLDALARRSLAAGGAPLLAGRRSAMVALRAGVFGR</sequence>
<evidence type="ECO:0000313" key="1">
    <source>
        <dbReference type="EMBL" id="MDP4575288.1"/>
    </source>
</evidence>
<dbReference type="EMBL" id="JAVAIM010000001">
    <property type="protein sequence ID" value="MDP4575288.1"/>
    <property type="molecule type" value="Genomic_DNA"/>
</dbReference>